<dbReference type="AlphaFoldDB" id="W4K170"/>
<dbReference type="KEGG" id="hir:HETIRDRAFT_322819"/>
<gene>
    <name evidence="1" type="ORF">HETIRDRAFT_322819</name>
</gene>
<name>W4K170_HETIT</name>
<dbReference type="RefSeq" id="XP_009548056.1">
    <property type="nucleotide sequence ID" value="XM_009549761.1"/>
</dbReference>
<proteinExistence type="predicted"/>
<keyword evidence="2" id="KW-1185">Reference proteome</keyword>
<protein>
    <submittedName>
        <fullName evidence="1">Uncharacterized protein</fullName>
    </submittedName>
</protein>
<accession>W4K170</accession>
<evidence type="ECO:0000313" key="1">
    <source>
        <dbReference type="EMBL" id="ETW79469.1"/>
    </source>
</evidence>
<reference evidence="1 2" key="1">
    <citation type="journal article" date="2012" name="New Phytol.">
        <title>Insight into trade-off between wood decay and parasitism from the genome of a fungal forest pathogen.</title>
        <authorList>
            <person name="Olson A."/>
            <person name="Aerts A."/>
            <person name="Asiegbu F."/>
            <person name="Belbahri L."/>
            <person name="Bouzid O."/>
            <person name="Broberg A."/>
            <person name="Canback B."/>
            <person name="Coutinho P.M."/>
            <person name="Cullen D."/>
            <person name="Dalman K."/>
            <person name="Deflorio G."/>
            <person name="van Diepen L.T."/>
            <person name="Dunand C."/>
            <person name="Duplessis S."/>
            <person name="Durling M."/>
            <person name="Gonthier P."/>
            <person name="Grimwood J."/>
            <person name="Fossdal C.G."/>
            <person name="Hansson D."/>
            <person name="Henrissat B."/>
            <person name="Hietala A."/>
            <person name="Himmelstrand K."/>
            <person name="Hoffmeister D."/>
            <person name="Hogberg N."/>
            <person name="James T.Y."/>
            <person name="Karlsson M."/>
            <person name="Kohler A."/>
            <person name="Kues U."/>
            <person name="Lee Y.H."/>
            <person name="Lin Y.C."/>
            <person name="Lind M."/>
            <person name="Lindquist E."/>
            <person name="Lombard V."/>
            <person name="Lucas S."/>
            <person name="Lunden K."/>
            <person name="Morin E."/>
            <person name="Murat C."/>
            <person name="Park J."/>
            <person name="Raffaello T."/>
            <person name="Rouze P."/>
            <person name="Salamov A."/>
            <person name="Schmutz J."/>
            <person name="Solheim H."/>
            <person name="Stahlberg J."/>
            <person name="Velez H."/>
            <person name="de Vries R.P."/>
            <person name="Wiebenga A."/>
            <person name="Woodward S."/>
            <person name="Yakovlev I."/>
            <person name="Garbelotto M."/>
            <person name="Martin F."/>
            <person name="Grigoriev I.V."/>
            <person name="Stenlid J."/>
        </authorList>
    </citation>
    <scope>NUCLEOTIDE SEQUENCE [LARGE SCALE GENOMIC DNA]</scope>
    <source>
        <strain evidence="1 2">TC 32-1</strain>
    </source>
</reference>
<dbReference type="Proteomes" id="UP000030671">
    <property type="component" value="Unassembled WGS sequence"/>
</dbReference>
<sequence>MIGSIWAQNTTAEHCVAEVDFAWVAQIVNIPLARVAHSVGHHENGAGALHIVGAVHTVGVDYMVVAKDGRRVHDRRE</sequence>
<organism evidence="1 2">
    <name type="scientific">Heterobasidion irregulare (strain TC 32-1)</name>
    <dbReference type="NCBI Taxonomy" id="747525"/>
    <lineage>
        <taxon>Eukaryota</taxon>
        <taxon>Fungi</taxon>
        <taxon>Dikarya</taxon>
        <taxon>Basidiomycota</taxon>
        <taxon>Agaricomycotina</taxon>
        <taxon>Agaricomycetes</taxon>
        <taxon>Russulales</taxon>
        <taxon>Bondarzewiaceae</taxon>
        <taxon>Heterobasidion</taxon>
        <taxon>Heterobasidion annosum species complex</taxon>
    </lineage>
</organism>
<dbReference type="InParanoid" id="W4K170"/>
<dbReference type="HOGENOM" id="CLU_2638357_0_0_1"/>
<dbReference type="EMBL" id="KI925460">
    <property type="protein sequence ID" value="ETW79469.1"/>
    <property type="molecule type" value="Genomic_DNA"/>
</dbReference>
<dbReference type="GeneID" id="20670912"/>
<evidence type="ECO:0000313" key="2">
    <source>
        <dbReference type="Proteomes" id="UP000030671"/>
    </source>
</evidence>